<name>A0ABR1JM50_9AGAR</name>
<dbReference type="Pfam" id="PF00732">
    <property type="entry name" value="GMC_oxred_N"/>
    <property type="match status" value="1"/>
</dbReference>
<dbReference type="InterPro" id="IPR036188">
    <property type="entry name" value="FAD/NAD-bd_sf"/>
</dbReference>
<dbReference type="PANTHER" id="PTHR11552">
    <property type="entry name" value="GLUCOSE-METHANOL-CHOLINE GMC OXIDOREDUCTASE"/>
    <property type="match status" value="1"/>
</dbReference>
<keyword evidence="3" id="KW-0285">Flavoprotein</keyword>
<dbReference type="Gene3D" id="3.50.50.60">
    <property type="entry name" value="FAD/NAD(P)-binding domain"/>
    <property type="match status" value="1"/>
</dbReference>
<gene>
    <name evidence="7" type="ORF">VKT23_006781</name>
</gene>
<evidence type="ECO:0000313" key="7">
    <source>
        <dbReference type="EMBL" id="KAK7463429.1"/>
    </source>
</evidence>
<evidence type="ECO:0000256" key="2">
    <source>
        <dbReference type="ARBA" id="ARBA00010790"/>
    </source>
</evidence>
<reference evidence="7 8" key="1">
    <citation type="submission" date="2024-01" db="EMBL/GenBank/DDBJ databases">
        <title>A draft genome for the cacao thread blight pathogen Marasmiellus scandens.</title>
        <authorList>
            <person name="Baruah I.K."/>
            <person name="Leung J."/>
            <person name="Bukari Y."/>
            <person name="Amoako-Attah I."/>
            <person name="Meinhardt L.W."/>
            <person name="Bailey B.A."/>
            <person name="Cohen S.P."/>
        </authorList>
    </citation>
    <scope>NUCLEOTIDE SEQUENCE [LARGE SCALE GENOMIC DNA]</scope>
    <source>
        <strain evidence="7 8">GH-19</strain>
    </source>
</reference>
<dbReference type="Gene3D" id="3.30.560.10">
    <property type="entry name" value="Glucose Oxidase, domain 3"/>
    <property type="match status" value="1"/>
</dbReference>
<evidence type="ECO:0000256" key="3">
    <source>
        <dbReference type="ARBA" id="ARBA00022630"/>
    </source>
</evidence>
<feature type="compositionally biased region" description="Polar residues" evidence="5">
    <location>
        <begin position="1"/>
        <end position="28"/>
    </location>
</feature>
<sequence>MSKGNSKSSHGYVSNLSQVGTPASSSNTDAKDTKTFDVIVVGGGTAGCVLASRLAEDPSINVLLLEAGGSGKSLLFSRVPSAFSKLFNTKHVHRFWTEPQEHVDNKKKFWPRAKMLGGCSAINAQMAQYGAPGDFDEWAKIIGDEEWAWKNFSRYFAKFENYTADERYPHVDMTVKGSGPVTVGYNTFFAESSKDWVETCKNLKIPFSADFNTTGGTRGVNRVLTYVDGNGERVTSETAYLTKEALSKPNITVVIHAQVTKILFEKDGDETRAVGVEFAKGKGGPLYRAHARKEVVITAGAVHSPHILLLSGVGPREELEKHKIPVVLDLPGVGRNLTDHPTIDLYFKDKSKTAPKWMIPHTPMDVFHILGATGRYFITKKGQMTSNWGEAAAFVRSDDPVVFPPEEFSAETLSTDTASASDSPDLELFIIPLAYREHGQVGWPFHTISLHCCLLRPLSRGAVTLKSSNPWDDPIMDPKYLESRDDLLKLVRGARLCMKLAKTEPIASRIDQTYKGPRSNEMDTYQIEKTDKELEGFVKERLETLYHPASSCRMAPEKDLGVVDSRLRVYGIKGLRVCDASVFPSIVSGHTAGACFALGERGADIIKEDLGLLQPPAEKSKL</sequence>
<dbReference type="InterPro" id="IPR007867">
    <property type="entry name" value="GMC_OxRtase_C"/>
</dbReference>
<dbReference type="InterPro" id="IPR012132">
    <property type="entry name" value="GMC_OxRdtase"/>
</dbReference>
<feature type="domain" description="Glucose-methanol-choline oxidoreductase N-terminal" evidence="6">
    <location>
        <begin position="300"/>
        <end position="314"/>
    </location>
</feature>
<protein>
    <recommendedName>
        <fullName evidence="6">Glucose-methanol-choline oxidoreductase N-terminal domain-containing protein</fullName>
    </recommendedName>
</protein>
<evidence type="ECO:0000313" key="8">
    <source>
        <dbReference type="Proteomes" id="UP001498398"/>
    </source>
</evidence>
<evidence type="ECO:0000256" key="4">
    <source>
        <dbReference type="ARBA" id="ARBA00022827"/>
    </source>
</evidence>
<evidence type="ECO:0000256" key="1">
    <source>
        <dbReference type="ARBA" id="ARBA00001974"/>
    </source>
</evidence>
<dbReference type="Proteomes" id="UP001498398">
    <property type="component" value="Unassembled WGS sequence"/>
</dbReference>
<evidence type="ECO:0000259" key="6">
    <source>
        <dbReference type="PROSITE" id="PS00624"/>
    </source>
</evidence>
<keyword evidence="8" id="KW-1185">Reference proteome</keyword>
<proteinExistence type="inferred from homology"/>
<evidence type="ECO:0000256" key="5">
    <source>
        <dbReference type="SAM" id="MobiDB-lite"/>
    </source>
</evidence>
<dbReference type="PROSITE" id="PS00624">
    <property type="entry name" value="GMC_OXRED_2"/>
    <property type="match status" value="1"/>
</dbReference>
<dbReference type="InterPro" id="IPR000172">
    <property type="entry name" value="GMC_OxRdtase_N"/>
</dbReference>
<dbReference type="SUPFAM" id="SSF54373">
    <property type="entry name" value="FAD-linked reductases, C-terminal domain"/>
    <property type="match status" value="1"/>
</dbReference>
<comment type="cofactor">
    <cofactor evidence="1">
        <name>FAD</name>
        <dbReference type="ChEBI" id="CHEBI:57692"/>
    </cofactor>
</comment>
<dbReference type="PANTHER" id="PTHR11552:SF147">
    <property type="entry name" value="CHOLINE DEHYDROGENASE, MITOCHONDRIAL"/>
    <property type="match status" value="1"/>
</dbReference>
<dbReference type="PIRSF" id="PIRSF000137">
    <property type="entry name" value="Alcohol_oxidase"/>
    <property type="match status" value="1"/>
</dbReference>
<comment type="caution">
    <text evidence="7">The sequence shown here is derived from an EMBL/GenBank/DDBJ whole genome shotgun (WGS) entry which is preliminary data.</text>
</comment>
<comment type="similarity">
    <text evidence="2">Belongs to the GMC oxidoreductase family.</text>
</comment>
<dbReference type="EMBL" id="JBANRG010000009">
    <property type="protein sequence ID" value="KAK7463429.1"/>
    <property type="molecule type" value="Genomic_DNA"/>
</dbReference>
<dbReference type="Pfam" id="PF05199">
    <property type="entry name" value="GMC_oxred_C"/>
    <property type="match status" value="1"/>
</dbReference>
<keyword evidence="4" id="KW-0274">FAD</keyword>
<dbReference type="SUPFAM" id="SSF51905">
    <property type="entry name" value="FAD/NAD(P)-binding domain"/>
    <property type="match status" value="1"/>
</dbReference>
<feature type="region of interest" description="Disordered" evidence="5">
    <location>
        <begin position="1"/>
        <end position="29"/>
    </location>
</feature>
<accession>A0ABR1JM50</accession>
<organism evidence="7 8">
    <name type="scientific">Marasmiellus scandens</name>
    <dbReference type="NCBI Taxonomy" id="2682957"/>
    <lineage>
        <taxon>Eukaryota</taxon>
        <taxon>Fungi</taxon>
        <taxon>Dikarya</taxon>
        <taxon>Basidiomycota</taxon>
        <taxon>Agaricomycotina</taxon>
        <taxon>Agaricomycetes</taxon>
        <taxon>Agaricomycetidae</taxon>
        <taxon>Agaricales</taxon>
        <taxon>Marasmiineae</taxon>
        <taxon>Omphalotaceae</taxon>
        <taxon>Marasmiellus</taxon>
    </lineage>
</organism>